<evidence type="ECO:0000259" key="2">
    <source>
        <dbReference type="Pfam" id="PF10545"/>
    </source>
</evidence>
<dbReference type="AlphaFoldDB" id="A0AAV4CMW2"/>
<dbReference type="Pfam" id="PF10545">
    <property type="entry name" value="MADF_DNA_bdg"/>
    <property type="match status" value="1"/>
</dbReference>
<dbReference type="EMBL" id="BLXT01006630">
    <property type="protein sequence ID" value="GFO32564.1"/>
    <property type="molecule type" value="Genomic_DNA"/>
</dbReference>
<name>A0AAV4CMW2_9GAST</name>
<feature type="region of interest" description="Disordered" evidence="1">
    <location>
        <begin position="71"/>
        <end position="92"/>
    </location>
</feature>
<feature type="domain" description="MADF" evidence="2">
    <location>
        <begin position="58"/>
        <end position="104"/>
    </location>
</feature>
<accession>A0AAV4CMW2</accession>
<evidence type="ECO:0000256" key="1">
    <source>
        <dbReference type="SAM" id="MobiDB-lite"/>
    </source>
</evidence>
<gene>
    <name evidence="3" type="ORF">PoB_005906900</name>
</gene>
<evidence type="ECO:0000313" key="4">
    <source>
        <dbReference type="Proteomes" id="UP000735302"/>
    </source>
</evidence>
<organism evidence="3 4">
    <name type="scientific">Plakobranchus ocellatus</name>
    <dbReference type="NCBI Taxonomy" id="259542"/>
    <lineage>
        <taxon>Eukaryota</taxon>
        <taxon>Metazoa</taxon>
        <taxon>Spiralia</taxon>
        <taxon>Lophotrochozoa</taxon>
        <taxon>Mollusca</taxon>
        <taxon>Gastropoda</taxon>
        <taxon>Heterobranchia</taxon>
        <taxon>Euthyneura</taxon>
        <taxon>Panpulmonata</taxon>
        <taxon>Sacoglossa</taxon>
        <taxon>Placobranchoidea</taxon>
        <taxon>Plakobranchidae</taxon>
        <taxon>Plakobranchus</taxon>
    </lineage>
</organism>
<dbReference type="InterPro" id="IPR006578">
    <property type="entry name" value="MADF-dom"/>
</dbReference>
<protein>
    <recommendedName>
        <fullName evidence="2">MADF domain-containing protein</fullName>
    </recommendedName>
</protein>
<evidence type="ECO:0000313" key="3">
    <source>
        <dbReference type="EMBL" id="GFO32564.1"/>
    </source>
</evidence>
<proteinExistence type="predicted"/>
<keyword evidence="4" id="KW-1185">Reference proteome</keyword>
<sequence length="152" mass="17160">MATQAGVVTADPIARKRYDDKIACIGVDPYKIKSEEWIKEVEDYSPIAYEHIVRGKIADIAKKRWQNLRSSFSRSRATQQLPSGSAANSKSKRPFYLAQQTSFLAEYMAHGTMMGSYGVSLPSITEGHSLSSWSHLHPHLHRLHLMSLHYLS</sequence>
<dbReference type="Proteomes" id="UP000735302">
    <property type="component" value="Unassembled WGS sequence"/>
</dbReference>
<feature type="compositionally biased region" description="Polar residues" evidence="1">
    <location>
        <begin position="71"/>
        <end position="89"/>
    </location>
</feature>
<reference evidence="3 4" key="1">
    <citation type="journal article" date="2021" name="Elife">
        <title>Chloroplast acquisition without the gene transfer in kleptoplastic sea slugs, Plakobranchus ocellatus.</title>
        <authorList>
            <person name="Maeda T."/>
            <person name="Takahashi S."/>
            <person name="Yoshida T."/>
            <person name="Shimamura S."/>
            <person name="Takaki Y."/>
            <person name="Nagai Y."/>
            <person name="Toyoda A."/>
            <person name="Suzuki Y."/>
            <person name="Arimoto A."/>
            <person name="Ishii H."/>
            <person name="Satoh N."/>
            <person name="Nishiyama T."/>
            <person name="Hasebe M."/>
            <person name="Maruyama T."/>
            <person name="Minagawa J."/>
            <person name="Obokata J."/>
            <person name="Shigenobu S."/>
        </authorList>
    </citation>
    <scope>NUCLEOTIDE SEQUENCE [LARGE SCALE GENOMIC DNA]</scope>
</reference>
<comment type="caution">
    <text evidence="3">The sequence shown here is derived from an EMBL/GenBank/DDBJ whole genome shotgun (WGS) entry which is preliminary data.</text>
</comment>